<reference evidence="6" key="1">
    <citation type="submission" date="2019-01" db="EMBL/GenBank/DDBJ databases">
        <title>Gri0909 isolated from a small marine red alga.</title>
        <authorList>
            <person name="Kim J."/>
            <person name="Jeong S.E."/>
            <person name="Jeon C.O."/>
        </authorList>
    </citation>
    <scope>NUCLEOTIDE SEQUENCE [LARGE SCALE GENOMIC DNA]</scope>
    <source>
        <strain evidence="6">Gri0909</strain>
    </source>
</reference>
<dbReference type="SUPFAM" id="SSF55073">
    <property type="entry name" value="Nucleotide cyclase"/>
    <property type="match status" value="1"/>
</dbReference>
<dbReference type="AlphaFoldDB" id="A0A437QXT2"/>
<protein>
    <recommendedName>
        <fullName evidence="1">diguanylate cyclase</fullName>
        <ecNumber evidence="1">2.7.7.65</ecNumber>
    </recommendedName>
</protein>
<dbReference type="PANTHER" id="PTHR45138:SF9">
    <property type="entry name" value="DIGUANYLATE CYCLASE DGCM-RELATED"/>
    <property type="match status" value="1"/>
</dbReference>
<dbReference type="InterPro" id="IPR043128">
    <property type="entry name" value="Rev_trsase/Diguanyl_cyclase"/>
</dbReference>
<name>A0A437QXT2_9PROT</name>
<comment type="caution">
    <text evidence="5">The sequence shown here is derived from an EMBL/GenBank/DDBJ whole genome shotgun (WGS) entry which is preliminary data.</text>
</comment>
<dbReference type="GO" id="GO:0052621">
    <property type="term" value="F:diguanylate cyclase activity"/>
    <property type="evidence" value="ECO:0007669"/>
    <property type="project" value="UniProtKB-EC"/>
</dbReference>
<accession>A0A437QXT2</accession>
<dbReference type="PROSITE" id="PS50887">
    <property type="entry name" value="GGDEF"/>
    <property type="match status" value="1"/>
</dbReference>
<evidence type="ECO:0000256" key="3">
    <source>
        <dbReference type="SAM" id="Phobius"/>
    </source>
</evidence>
<keyword evidence="6" id="KW-1185">Reference proteome</keyword>
<gene>
    <name evidence="5" type="ORF">EOI86_08560</name>
</gene>
<evidence type="ECO:0000259" key="4">
    <source>
        <dbReference type="PROSITE" id="PS50887"/>
    </source>
</evidence>
<keyword evidence="3" id="KW-0812">Transmembrane</keyword>
<feature type="transmembrane region" description="Helical" evidence="3">
    <location>
        <begin position="205"/>
        <end position="228"/>
    </location>
</feature>
<dbReference type="NCBIfam" id="TIGR00254">
    <property type="entry name" value="GGDEF"/>
    <property type="match status" value="1"/>
</dbReference>
<proteinExistence type="predicted"/>
<dbReference type="FunFam" id="3.30.70.270:FF:000001">
    <property type="entry name" value="Diguanylate cyclase domain protein"/>
    <property type="match status" value="1"/>
</dbReference>
<evidence type="ECO:0000313" key="5">
    <source>
        <dbReference type="EMBL" id="RVU39279.1"/>
    </source>
</evidence>
<feature type="transmembrane region" description="Helical" evidence="3">
    <location>
        <begin position="22"/>
        <end position="46"/>
    </location>
</feature>
<dbReference type="PANTHER" id="PTHR45138">
    <property type="entry name" value="REGULATORY COMPONENTS OF SENSORY TRANSDUCTION SYSTEM"/>
    <property type="match status" value="1"/>
</dbReference>
<feature type="domain" description="GGDEF" evidence="4">
    <location>
        <begin position="272"/>
        <end position="405"/>
    </location>
</feature>
<dbReference type="Pfam" id="PF00990">
    <property type="entry name" value="GGDEF"/>
    <property type="match status" value="1"/>
</dbReference>
<dbReference type="CDD" id="cd01949">
    <property type="entry name" value="GGDEF"/>
    <property type="match status" value="1"/>
</dbReference>
<keyword evidence="3" id="KW-1133">Transmembrane helix</keyword>
<dbReference type="SMART" id="SM00267">
    <property type="entry name" value="GGDEF"/>
    <property type="match status" value="1"/>
</dbReference>
<organism evidence="5 6">
    <name type="scientific">Hwanghaeella grinnelliae</name>
    <dbReference type="NCBI Taxonomy" id="2500179"/>
    <lineage>
        <taxon>Bacteria</taxon>
        <taxon>Pseudomonadati</taxon>
        <taxon>Pseudomonadota</taxon>
        <taxon>Alphaproteobacteria</taxon>
        <taxon>Rhodospirillales</taxon>
        <taxon>Rhodospirillaceae</taxon>
        <taxon>Hwanghaeella</taxon>
    </lineage>
</organism>
<dbReference type="Proteomes" id="UP000287447">
    <property type="component" value="Unassembled WGS sequence"/>
</dbReference>
<evidence type="ECO:0000256" key="1">
    <source>
        <dbReference type="ARBA" id="ARBA00012528"/>
    </source>
</evidence>
<evidence type="ECO:0000256" key="2">
    <source>
        <dbReference type="ARBA" id="ARBA00034247"/>
    </source>
</evidence>
<dbReference type="InterPro" id="IPR050469">
    <property type="entry name" value="Diguanylate_Cyclase"/>
</dbReference>
<dbReference type="Gene3D" id="3.30.70.270">
    <property type="match status" value="1"/>
</dbReference>
<dbReference type="InterPro" id="IPR029787">
    <property type="entry name" value="Nucleotide_cyclase"/>
</dbReference>
<dbReference type="EMBL" id="SADE01000001">
    <property type="protein sequence ID" value="RVU39279.1"/>
    <property type="molecule type" value="Genomic_DNA"/>
</dbReference>
<evidence type="ECO:0000313" key="6">
    <source>
        <dbReference type="Proteomes" id="UP000287447"/>
    </source>
</evidence>
<dbReference type="InterPro" id="IPR000160">
    <property type="entry name" value="GGDEF_dom"/>
</dbReference>
<sequence>MTVGDKKIGGKEIDGGGRGHGLGYYVAIYSAALALIAAFGVGTFFLSDRIITEEARSATLVRIATRQTTLSQRISGLAFQYAMANPQQRRYLEPLIQSSIGLMRSSHEALLMGDAQLGLPGGGFSDDIDEMFFGEAEQLDYRVRRFMTLAEDFLELPQNFLDEKNQGLIRLLAAAQDELMDSLTEVATAYEDASRDRVRKLRERISWLLASFLAVVALEGVLVFRPLFRTLVRHREELYNMARTDPLTGCFNRRALMESAENEFARARRYKSPLTIAMFDIDRFKKVNDTYGHAAGDEVIKNIVTTATESIRTVDIFGRTGGEEFAIVLPDTGTVGASIVAEKLRSAVEHSITEFGGQNITVTVSVGIGFVMPGDQNASQALSRADQALYRAKQTGRNRVNTFELEEVGATD</sequence>
<dbReference type="EC" id="2.7.7.65" evidence="1"/>
<comment type="catalytic activity">
    <reaction evidence="2">
        <text>2 GTP = 3',3'-c-di-GMP + 2 diphosphate</text>
        <dbReference type="Rhea" id="RHEA:24898"/>
        <dbReference type="ChEBI" id="CHEBI:33019"/>
        <dbReference type="ChEBI" id="CHEBI:37565"/>
        <dbReference type="ChEBI" id="CHEBI:58805"/>
        <dbReference type="EC" id="2.7.7.65"/>
    </reaction>
</comment>
<keyword evidence="3" id="KW-0472">Membrane</keyword>